<organism evidence="1">
    <name type="scientific">marine metagenome</name>
    <dbReference type="NCBI Taxonomy" id="408172"/>
    <lineage>
        <taxon>unclassified sequences</taxon>
        <taxon>metagenomes</taxon>
        <taxon>ecological metagenomes</taxon>
    </lineage>
</organism>
<dbReference type="GO" id="GO:0004800">
    <property type="term" value="F:thyroxine 5'-deiodinase activity"/>
    <property type="evidence" value="ECO:0007669"/>
    <property type="project" value="InterPro"/>
</dbReference>
<dbReference type="EMBL" id="UINC01031211">
    <property type="protein sequence ID" value="SVB16898.1"/>
    <property type="molecule type" value="Genomic_DNA"/>
</dbReference>
<dbReference type="InterPro" id="IPR036249">
    <property type="entry name" value="Thioredoxin-like_sf"/>
</dbReference>
<dbReference type="AlphaFoldDB" id="A0A382BSU2"/>
<protein>
    <recommendedName>
        <fullName evidence="2">Thioredoxin domain-containing protein</fullName>
    </recommendedName>
</protein>
<evidence type="ECO:0000313" key="1">
    <source>
        <dbReference type="EMBL" id="SVB16898.1"/>
    </source>
</evidence>
<name>A0A382BSU2_9ZZZZ</name>
<sequence>MSREILDGNPNQPGDFKMASARGETYNYPRFKMSNYELGYFPGPKAGEVANYEYSLTDLEGNEVKLSNYKDKWLVIESGSLTCPMYVKNVKSFAKLRGKHPDVEWLVVYVREAHPGEKAGQATTIDEKIGYAKRNKDEYSEKRRIAVDTLEGKWHHDWGLLPNMVYVINPEGKVIYRADWSFARHVDRVLQNRDKVHTDEHIAIIGAAPWITIPVTLKGGWIALFDILIIFPKVYYEHFKLDIQTWWNKRNTGNQSASASE</sequence>
<dbReference type="InterPro" id="IPR000643">
    <property type="entry name" value="Iodothyronine_deiodinase"/>
</dbReference>
<reference evidence="1" key="1">
    <citation type="submission" date="2018-05" db="EMBL/GenBank/DDBJ databases">
        <authorList>
            <person name="Lanie J.A."/>
            <person name="Ng W.-L."/>
            <person name="Kazmierczak K.M."/>
            <person name="Andrzejewski T.M."/>
            <person name="Davidsen T.M."/>
            <person name="Wayne K.J."/>
            <person name="Tettelin H."/>
            <person name="Glass J.I."/>
            <person name="Rusch D."/>
            <person name="Podicherti R."/>
            <person name="Tsui H.-C.T."/>
            <person name="Winkler M.E."/>
        </authorList>
    </citation>
    <scope>NUCLEOTIDE SEQUENCE</scope>
</reference>
<proteinExistence type="predicted"/>
<dbReference type="SUPFAM" id="SSF52833">
    <property type="entry name" value="Thioredoxin-like"/>
    <property type="match status" value="1"/>
</dbReference>
<gene>
    <name evidence="1" type="ORF">METZ01_LOCUS169752</name>
</gene>
<accession>A0A382BSU2</accession>
<evidence type="ECO:0008006" key="2">
    <source>
        <dbReference type="Google" id="ProtNLM"/>
    </source>
</evidence>
<dbReference type="Pfam" id="PF00837">
    <property type="entry name" value="T4_deiodinase"/>
    <property type="match status" value="1"/>
</dbReference>
<dbReference type="Gene3D" id="3.40.30.10">
    <property type="entry name" value="Glutaredoxin"/>
    <property type="match status" value="1"/>
</dbReference>